<accession>A0AC60P3E4</accession>
<comment type="caution">
    <text evidence="1">The sequence shown here is derived from an EMBL/GenBank/DDBJ whole genome shotgun (WGS) entry which is preliminary data.</text>
</comment>
<proteinExistence type="predicted"/>
<name>A0AC60P3E4_IXOPE</name>
<evidence type="ECO:0000313" key="1">
    <source>
        <dbReference type="EMBL" id="KAG0413932.1"/>
    </source>
</evidence>
<evidence type="ECO:0000313" key="2">
    <source>
        <dbReference type="Proteomes" id="UP000805193"/>
    </source>
</evidence>
<dbReference type="EMBL" id="JABSTQ010011220">
    <property type="protein sequence ID" value="KAG0413932.1"/>
    <property type="molecule type" value="Genomic_DNA"/>
</dbReference>
<dbReference type="Proteomes" id="UP000805193">
    <property type="component" value="Unassembled WGS sequence"/>
</dbReference>
<organism evidence="1 2">
    <name type="scientific">Ixodes persulcatus</name>
    <name type="common">Taiga tick</name>
    <dbReference type="NCBI Taxonomy" id="34615"/>
    <lineage>
        <taxon>Eukaryota</taxon>
        <taxon>Metazoa</taxon>
        <taxon>Ecdysozoa</taxon>
        <taxon>Arthropoda</taxon>
        <taxon>Chelicerata</taxon>
        <taxon>Arachnida</taxon>
        <taxon>Acari</taxon>
        <taxon>Parasitiformes</taxon>
        <taxon>Ixodida</taxon>
        <taxon>Ixodoidea</taxon>
        <taxon>Ixodidae</taxon>
        <taxon>Ixodinae</taxon>
        <taxon>Ixodes</taxon>
    </lineage>
</organism>
<reference evidence="1 2" key="1">
    <citation type="journal article" date="2020" name="Cell">
        <title>Large-Scale Comparative Analyses of Tick Genomes Elucidate Their Genetic Diversity and Vector Capacities.</title>
        <authorList>
            <consortium name="Tick Genome and Microbiome Consortium (TIGMIC)"/>
            <person name="Jia N."/>
            <person name="Wang J."/>
            <person name="Shi W."/>
            <person name="Du L."/>
            <person name="Sun Y."/>
            <person name="Zhan W."/>
            <person name="Jiang J.F."/>
            <person name="Wang Q."/>
            <person name="Zhang B."/>
            <person name="Ji P."/>
            <person name="Bell-Sakyi L."/>
            <person name="Cui X.M."/>
            <person name="Yuan T.T."/>
            <person name="Jiang B.G."/>
            <person name="Yang W.F."/>
            <person name="Lam T.T."/>
            <person name="Chang Q.C."/>
            <person name="Ding S.J."/>
            <person name="Wang X.J."/>
            <person name="Zhu J.G."/>
            <person name="Ruan X.D."/>
            <person name="Zhao L."/>
            <person name="Wei J.T."/>
            <person name="Ye R.Z."/>
            <person name="Que T.C."/>
            <person name="Du C.H."/>
            <person name="Zhou Y.H."/>
            <person name="Cheng J.X."/>
            <person name="Dai P.F."/>
            <person name="Guo W.B."/>
            <person name="Han X.H."/>
            <person name="Huang E.J."/>
            <person name="Li L.F."/>
            <person name="Wei W."/>
            <person name="Gao Y.C."/>
            <person name="Liu J.Z."/>
            <person name="Shao H.Z."/>
            <person name="Wang X."/>
            <person name="Wang C.C."/>
            <person name="Yang T.C."/>
            <person name="Huo Q.B."/>
            <person name="Li W."/>
            <person name="Chen H.Y."/>
            <person name="Chen S.E."/>
            <person name="Zhou L.G."/>
            <person name="Ni X.B."/>
            <person name="Tian J.H."/>
            <person name="Sheng Y."/>
            <person name="Liu T."/>
            <person name="Pan Y.S."/>
            <person name="Xia L.Y."/>
            <person name="Li J."/>
            <person name="Zhao F."/>
            <person name="Cao W.C."/>
        </authorList>
    </citation>
    <scope>NUCLEOTIDE SEQUENCE [LARGE SCALE GENOMIC DNA]</scope>
    <source>
        <strain evidence="1">Iper-2018</strain>
    </source>
</reference>
<gene>
    <name evidence="1" type="ORF">HPB47_008911</name>
</gene>
<protein>
    <submittedName>
        <fullName evidence="1">Uncharacterized protein</fullName>
    </submittedName>
</protein>
<sequence length="203" mass="23209">MVAGGRRRGYITGKRKTLGENSNNGRFNLRRFGRSPAFDGFVQNAAEVFRAEKGSGDYHLKMNVKRFEAWFTYKLLSNMKDPNVVVRHNAPYHSVKVHATPTGSSLNKTMQDWLTMYGDSRDPTILKAELLSLMNTEQVAQPDLEKLSVDAKAEQHDHQVTARNWWDHVHAISMEKRMWRNDKVMEIVIDCTILTTVGNSTEV</sequence>
<keyword evidence="2" id="KW-1185">Reference proteome</keyword>